<organism evidence="1 2">
    <name type="scientific">Paraconexibacter algicola</name>
    <dbReference type="NCBI Taxonomy" id="2133960"/>
    <lineage>
        <taxon>Bacteria</taxon>
        <taxon>Bacillati</taxon>
        <taxon>Actinomycetota</taxon>
        <taxon>Thermoleophilia</taxon>
        <taxon>Solirubrobacterales</taxon>
        <taxon>Paraconexibacteraceae</taxon>
        <taxon>Paraconexibacter</taxon>
    </lineage>
</organism>
<sequence length="169" mass="18380">MLMIGGGSERGLALARSLTAEGHAVRIVSREGARREAIEAVGAECYVGTPDVVGTIRFALENVTVLCWLLGTAEHQDPEKLEALFGSRLKMLLEKTTDTTVRGVVFEDAGTVADELLASGRHEVEWAFEKNEIPYAYLRADGRDVDAWVPAAREAIDSLLTAVRATPQR</sequence>
<protein>
    <recommendedName>
        <fullName evidence="3">NAD(P)-binding domain-containing protein</fullName>
    </recommendedName>
</protein>
<keyword evidence="2" id="KW-1185">Reference proteome</keyword>
<dbReference type="InterPro" id="IPR036291">
    <property type="entry name" value="NAD(P)-bd_dom_sf"/>
</dbReference>
<gene>
    <name evidence="1" type="ORF">C7Y72_15230</name>
</gene>
<evidence type="ECO:0000313" key="2">
    <source>
        <dbReference type="Proteomes" id="UP000240739"/>
    </source>
</evidence>
<proteinExistence type="predicted"/>
<name>A0A2T4UEV7_9ACTN</name>
<evidence type="ECO:0000313" key="1">
    <source>
        <dbReference type="EMBL" id="PTL56321.1"/>
    </source>
</evidence>
<accession>A0A2T4UEV7</accession>
<dbReference type="EMBL" id="PYYB01000002">
    <property type="protein sequence ID" value="PTL56321.1"/>
    <property type="molecule type" value="Genomic_DNA"/>
</dbReference>
<reference evidence="1 2" key="1">
    <citation type="submission" date="2018-03" db="EMBL/GenBank/DDBJ databases">
        <title>Aquarubrobacter algicola gen. nov., sp. nov., a novel actinobacterium isolated from shallow eutrophic lake during the end of cyanobacterial harmful algal blooms.</title>
        <authorList>
            <person name="Chun S.J."/>
        </authorList>
    </citation>
    <scope>NUCLEOTIDE SEQUENCE [LARGE SCALE GENOMIC DNA]</scope>
    <source>
        <strain evidence="1 2">Seoho-28</strain>
    </source>
</reference>
<dbReference type="Proteomes" id="UP000240739">
    <property type="component" value="Unassembled WGS sequence"/>
</dbReference>
<evidence type="ECO:0008006" key="3">
    <source>
        <dbReference type="Google" id="ProtNLM"/>
    </source>
</evidence>
<dbReference type="AlphaFoldDB" id="A0A2T4UEV7"/>
<comment type="caution">
    <text evidence="1">The sequence shown here is derived from an EMBL/GenBank/DDBJ whole genome shotgun (WGS) entry which is preliminary data.</text>
</comment>
<dbReference type="Gene3D" id="3.40.50.720">
    <property type="entry name" value="NAD(P)-binding Rossmann-like Domain"/>
    <property type="match status" value="1"/>
</dbReference>
<dbReference type="SUPFAM" id="SSF51735">
    <property type="entry name" value="NAD(P)-binding Rossmann-fold domains"/>
    <property type="match status" value="1"/>
</dbReference>